<dbReference type="PANTHER" id="PTHR30532">
    <property type="entry name" value="IRON III DICITRATE-BINDING PERIPLASMIC PROTEIN"/>
    <property type="match status" value="1"/>
</dbReference>
<comment type="subcellular location">
    <subcellularLocation>
        <location evidence="1">Cell envelope</location>
    </subcellularLocation>
</comment>
<proteinExistence type="predicted"/>
<protein>
    <submittedName>
        <fullName evidence="6">ABC transporter substrate-binding protein</fullName>
    </submittedName>
</protein>
<evidence type="ECO:0000256" key="4">
    <source>
        <dbReference type="SAM" id="MobiDB-lite"/>
    </source>
</evidence>
<feature type="compositionally biased region" description="Low complexity" evidence="4">
    <location>
        <begin position="1"/>
        <end position="36"/>
    </location>
</feature>
<dbReference type="InterPro" id="IPR051313">
    <property type="entry name" value="Bact_iron-sidero_bind"/>
</dbReference>
<evidence type="ECO:0000313" key="6">
    <source>
        <dbReference type="EMBL" id="MFC6725011.1"/>
    </source>
</evidence>
<reference evidence="6 7" key="1">
    <citation type="journal article" date="2019" name="Int. J. Syst. Evol. Microbiol.">
        <title>The Global Catalogue of Microorganisms (GCM) 10K type strain sequencing project: providing services to taxonomists for standard genome sequencing and annotation.</title>
        <authorList>
            <consortium name="The Broad Institute Genomics Platform"/>
            <consortium name="The Broad Institute Genome Sequencing Center for Infectious Disease"/>
            <person name="Wu L."/>
            <person name="Ma J."/>
        </authorList>
    </citation>
    <scope>NUCLEOTIDE SEQUENCE [LARGE SCALE GENOMIC DNA]</scope>
    <source>
        <strain evidence="6 7">NBRC 111368</strain>
    </source>
</reference>
<dbReference type="PANTHER" id="PTHR30532:SF1">
    <property type="entry name" value="IRON(3+)-HYDROXAMATE-BINDING PROTEIN FHUD"/>
    <property type="match status" value="1"/>
</dbReference>
<evidence type="ECO:0000313" key="7">
    <source>
        <dbReference type="Proteomes" id="UP001596328"/>
    </source>
</evidence>
<dbReference type="AlphaFoldDB" id="A0ABD5S0D2"/>
<feature type="non-terminal residue" evidence="6">
    <location>
        <position position="1"/>
    </location>
</feature>
<evidence type="ECO:0000256" key="1">
    <source>
        <dbReference type="ARBA" id="ARBA00004196"/>
    </source>
</evidence>
<dbReference type="Proteomes" id="UP001596328">
    <property type="component" value="Unassembled WGS sequence"/>
</dbReference>
<evidence type="ECO:0000256" key="3">
    <source>
        <dbReference type="ARBA" id="ARBA00022729"/>
    </source>
</evidence>
<evidence type="ECO:0000259" key="5">
    <source>
        <dbReference type="PROSITE" id="PS50983"/>
    </source>
</evidence>
<evidence type="ECO:0000256" key="2">
    <source>
        <dbReference type="ARBA" id="ARBA00022448"/>
    </source>
</evidence>
<dbReference type="SUPFAM" id="SSF53807">
    <property type="entry name" value="Helical backbone' metal receptor"/>
    <property type="match status" value="1"/>
</dbReference>
<keyword evidence="3" id="KW-0732">Signal</keyword>
<dbReference type="PROSITE" id="PS50983">
    <property type="entry name" value="FE_B12_PBP"/>
    <property type="match status" value="1"/>
</dbReference>
<dbReference type="Gene3D" id="3.40.50.1980">
    <property type="entry name" value="Nitrogenase molybdenum iron protein domain"/>
    <property type="match status" value="2"/>
</dbReference>
<dbReference type="EMBL" id="JBHSWU010000355">
    <property type="protein sequence ID" value="MFC6725011.1"/>
    <property type="molecule type" value="Genomic_DNA"/>
</dbReference>
<feature type="region of interest" description="Disordered" evidence="4">
    <location>
        <begin position="1"/>
        <end position="60"/>
    </location>
</feature>
<comment type="caution">
    <text evidence="6">The sequence shown here is derived from an EMBL/GenBank/DDBJ whole genome shotgun (WGS) entry which is preliminary data.</text>
</comment>
<keyword evidence="7" id="KW-1185">Reference proteome</keyword>
<feature type="domain" description="Fe/B12 periplasmic-binding" evidence="5">
    <location>
        <begin position="73"/>
        <end position="368"/>
    </location>
</feature>
<keyword evidence="2" id="KW-0813">Transport</keyword>
<accession>A0ABD5S0D2</accession>
<gene>
    <name evidence="6" type="ORF">ACFQE1_11645</name>
</gene>
<sequence>LLAGCSSDGGSESTTSGDADPSTAAPTTATTTAGAETDAEAETTEATETTGDAGYSVTMSPMGEVQFPSVPQSVYAGQPNTADMAIAAGKGDAINSMYYPQYNGTLMKRFYERLDGVSFDLDGLTDSWNVGKEGFYELDSDVHLTDPAYASTLENLDEDDVEEIGTRIAPWFGNYYSGSHGAPPDPWADGYEYYTLWEIFDRVAQVFDAGERADALTEVHSSMLSTIESKLPPEEERPSVALTFEGEGDTLWVYRLNADGFLAAHTRPLGATDAFADLEFDGPQKQIDYEALLEADPDVILVLFTLAGSYDISEIRSGLEGNDVASEVSAVKNDRVYAQGARYQGPLMNLFQLEMTAKEIYPDQFGEWPGYEGGPYPDIPQEERLFDRGAVSDAVNGNG</sequence>
<dbReference type="InterPro" id="IPR002491">
    <property type="entry name" value="ABC_transptr_periplasmic_BD"/>
</dbReference>
<organism evidence="6 7">
    <name type="scientific">Halobium palmae</name>
    <dbReference type="NCBI Taxonomy" id="1776492"/>
    <lineage>
        <taxon>Archaea</taxon>
        <taxon>Methanobacteriati</taxon>
        <taxon>Methanobacteriota</taxon>
        <taxon>Stenosarchaea group</taxon>
        <taxon>Halobacteria</taxon>
        <taxon>Halobacteriales</taxon>
        <taxon>Haloferacaceae</taxon>
        <taxon>Halobium</taxon>
    </lineage>
</organism>
<name>A0ABD5S0D2_9EURY</name>
<dbReference type="Pfam" id="PF01497">
    <property type="entry name" value="Peripla_BP_2"/>
    <property type="match status" value="1"/>
</dbReference>